<proteinExistence type="predicted"/>
<evidence type="ECO:0000259" key="3">
    <source>
        <dbReference type="Pfam" id="PF01266"/>
    </source>
</evidence>
<dbReference type="PANTHER" id="PTHR13847:SF289">
    <property type="entry name" value="GLYCINE OXIDASE"/>
    <property type="match status" value="1"/>
</dbReference>
<comment type="caution">
    <text evidence="4">The sequence shown here is derived from an EMBL/GenBank/DDBJ whole genome shotgun (WGS) entry which is preliminary data.</text>
</comment>
<dbReference type="PANTHER" id="PTHR13847">
    <property type="entry name" value="SARCOSINE DEHYDROGENASE-RELATED"/>
    <property type="match status" value="1"/>
</dbReference>
<keyword evidence="2" id="KW-1133">Transmembrane helix</keyword>
<dbReference type="InterPro" id="IPR006076">
    <property type="entry name" value="FAD-dep_OxRdtase"/>
</dbReference>
<dbReference type="SUPFAM" id="SSF51971">
    <property type="entry name" value="Nucleotide-binding domain"/>
    <property type="match status" value="1"/>
</dbReference>
<dbReference type="RefSeq" id="WP_163711260.1">
    <property type="nucleotide sequence ID" value="NZ_BLKZ01000001.1"/>
</dbReference>
<dbReference type="InterPro" id="IPR036188">
    <property type="entry name" value="FAD/NAD-bd_sf"/>
</dbReference>
<dbReference type="EMBL" id="BLKZ01000001">
    <property type="protein sequence ID" value="GFG90079.1"/>
    <property type="molecule type" value="Genomic_DNA"/>
</dbReference>
<evidence type="ECO:0000256" key="1">
    <source>
        <dbReference type="ARBA" id="ARBA00023002"/>
    </source>
</evidence>
<dbReference type="Gene3D" id="3.30.9.10">
    <property type="entry name" value="D-Amino Acid Oxidase, subunit A, domain 2"/>
    <property type="match status" value="1"/>
</dbReference>
<keyword evidence="1" id="KW-0560">Oxidoreductase</keyword>
<dbReference type="AlphaFoldDB" id="A0A7I9YN46"/>
<dbReference type="SUPFAM" id="SSF54373">
    <property type="entry name" value="FAD-linked reductases, C-terminal domain"/>
    <property type="match status" value="1"/>
</dbReference>
<name>A0A7I9YN46_MYCBU</name>
<protein>
    <submittedName>
        <fullName evidence="4">D-amino-acid dehydrogenase</fullName>
    </submittedName>
</protein>
<evidence type="ECO:0000256" key="2">
    <source>
        <dbReference type="SAM" id="Phobius"/>
    </source>
</evidence>
<feature type="domain" description="FAD dependent oxidoreductase" evidence="3">
    <location>
        <begin position="14"/>
        <end position="399"/>
    </location>
</feature>
<dbReference type="Gene3D" id="3.50.50.60">
    <property type="entry name" value="FAD/NAD(P)-binding domain"/>
    <property type="match status" value="2"/>
</dbReference>
<dbReference type="GO" id="GO:0016491">
    <property type="term" value="F:oxidoreductase activity"/>
    <property type="evidence" value="ECO:0007669"/>
    <property type="project" value="UniProtKB-KW"/>
</dbReference>
<keyword evidence="2" id="KW-0472">Membrane</keyword>
<gene>
    <name evidence="4" type="ORF">MBOU_21210</name>
</gene>
<organism evidence="4 5">
    <name type="scientific">Mycobacterium bourgelatii</name>
    <dbReference type="NCBI Taxonomy" id="1273442"/>
    <lineage>
        <taxon>Bacteria</taxon>
        <taxon>Bacillati</taxon>
        <taxon>Actinomycetota</taxon>
        <taxon>Actinomycetes</taxon>
        <taxon>Mycobacteriales</taxon>
        <taxon>Mycobacteriaceae</taxon>
        <taxon>Mycobacterium</taxon>
    </lineage>
</organism>
<sequence>MTGVERMDGQPRSVIVVGAGIVGLSTAWFLQERGVDVTVVDRGGAGAGASGGNAGWIAPGLVIPLNSPRVLRYGLRCLFDSSAPLHVALAAAPRSGRFLTQFAGHSRRAPWELALQANVKLNEDCFEAFDVLVNNGVDVPVTHAPITAVFESSAEAQRLSRELDELEKAGQAMYVTALSGAALQEQVPLAAPSVTAGLVINGQRFVDPGRFVAALGRAVVDRGATLHQLEVDAVVSAGYGVAVRPRRSEVLIADAAVIATGAELPGLASRWLRVPVGAGRGYSFTVPVERPMPGPIYLPEARVACTPYQGALRVSGTMDFCDPHQPVAQNRVAAIVASASRLLEGVHWADRSDVWFGARPVTPDGRPLIGEVAPQVFVAGGHGMWGLTHGPVTGRLLAEQITTGKQPQYLRDFDPLRKTGQ</sequence>
<dbReference type="Proteomes" id="UP000465360">
    <property type="component" value="Unassembled WGS sequence"/>
</dbReference>
<keyword evidence="2" id="KW-0812">Transmembrane</keyword>
<reference evidence="4 5" key="1">
    <citation type="journal article" date="2019" name="Emerg. Microbes Infect.">
        <title>Comprehensive subspecies identification of 175 nontuberculous mycobacteria species based on 7547 genomic profiles.</title>
        <authorList>
            <person name="Matsumoto Y."/>
            <person name="Kinjo T."/>
            <person name="Motooka D."/>
            <person name="Nabeya D."/>
            <person name="Jung N."/>
            <person name="Uechi K."/>
            <person name="Horii T."/>
            <person name="Iida T."/>
            <person name="Fujita J."/>
            <person name="Nakamura S."/>
        </authorList>
    </citation>
    <scope>NUCLEOTIDE SEQUENCE [LARGE SCALE GENOMIC DNA]</scope>
    <source>
        <strain evidence="4 5">JCM 30725</strain>
    </source>
</reference>
<evidence type="ECO:0000313" key="5">
    <source>
        <dbReference type="Proteomes" id="UP000465360"/>
    </source>
</evidence>
<dbReference type="Pfam" id="PF01266">
    <property type="entry name" value="DAO"/>
    <property type="match status" value="1"/>
</dbReference>
<evidence type="ECO:0000313" key="4">
    <source>
        <dbReference type="EMBL" id="GFG90079.1"/>
    </source>
</evidence>
<keyword evidence="5" id="KW-1185">Reference proteome</keyword>
<dbReference type="GO" id="GO:0005737">
    <property type="term" value="C:cytoplasm"/>
    <property type="evidence" value="ECO:0007669"/>
    <property type="project" value="TreeGrafter"/>
</dbReference>
<accession>A0A7I9YN46</accession>
<feature type="transmembrane region" description="Helical" evidence="2">
    <location>
        <begin position="12"/>
        <end position="30"/>
    </location>
</feature>